<evidence type="ECO:0000313" key="2">
    <source>
        <dbReference type="EMBL" id="ORY20243.1"/>
    </source>
</evidence>
<dbReference type="EMBL" id="MCOG01000295">
    <property type="protein sequence ID" value="ORY20243.1"/>
    <property type="molecule type" value="Genomic_DNA"/>
</dbReference>
<gene>
    <name evidence="2" type="ORF">LY90DRAFT_516921</name>
</gene>
<protein>
    <recommendedName>
        <fullName evidence="4">ABC transporter domain-containing protein</fullName>
    </recommendedName>
</protein>
<feature type="region of interest" description="Disordered" evidence="1">
    <location>
        <begin position="148"/>
        <end position="173"/>
    </location>
</feature>
<dbReference type="AlphaFoldDB" id="A0A1Y2ACF4"/>
<keyword evidence="3" id="KW-1185">Reference proteome</keyword>
<proteinExistence type="predicted"/>
<accession>A0A1Y2ACF4</accession>
<dbReference type="OrthoDB" id="2102429at2759"/>
<dbReference type="Proteomes" id="UP000193920">
    <property type="component" value="Unassembled WGS sequence"/>
</dbReference>
<organism evidence="2 3">
    <name type="scientific">Neocallimastix californiae</name>
    <dbReference type="NCBI Taxonomy" id="1754190"/>
    <lineage>
        <taxon>Eukaryota</taxon>
        <taxon>Fungi</taxon>
        <taxon>Fungi incertae sedis</taxon>
        <taxon>Chytridiomycota</taxon>
        <taxon>Chytridiomycota incertae sedis</taxon>
        <taxon>Neocallimastigomycetes</taxon>
        <taxon>Neocallimastigales</taxon>
        <taxon>Neocallimastigaceae</taxon>
        <taxon>Neocallimastix</taxon>
    </lineage>
</organism>
<evidence type="ECO:0000256" key="1">
    <source>
        <dbReference type="SAM" id="MobiDB-lite"/>
    </source>
</evidence>
<reference evidence="2 3" key="1">
    <citation type="submission" date="2016-08" db="EMBL/GenBank/DDBJ databases">
        <title>A Parts List for Fungal Cellulosomes Revealed by Comparative Genomics.</title>
        <authorList>
            <consortium name="DOE Joint Genome Institute"/>
            <person name="Haitjema C.H."/>
            <person name="Gilmore S.P."/>
            <person name="Henske J.K."/>
            <person name="Solomon K.V."/>
            <person name="De Groot R."/>
            <person name="Kuo A."/>
            <person name="Mondo S.J."/>
            <person name="Salamov A.A."/>
            <person name="Labutti K."/>
            <person name="Zhao Z."/>
            <person name="Chiniquy J."/>
            <person name="Barry K."/>
            <person name="Brewer H.M."/>
            <person name="Purvine S.O."/>
            <person name="Wright A.T."/>
            <person name="Boxma B."/>
            <person name="Van Alen T."/>
            <person name="Hackstein J.H."/>
            <person name="Baker S.E."/>
            <person name="Grigoriev I.V."/>
            <person name="O'Malley M.A."/>
        </authorList>
    </citation>
    <scope>NUCLEOTIDE SEQUENCE [LARGE SCALE GENOMIC DNA]</scope>
    <source>
        <strain evidence="2 3">G1</strain>
    </source>
</reference>
<evidence type="ECO:0008006" key="4">
    <source>
        <dbReference type="Google" id="ProtNLM"/>
    </source>
</evidence>
<comment type="caution">
    <text evidence="2">The sequence shown here is derived from an EMBL/GenBank/DDBJ whole genome shotgun (WGS) entry which is preliminary data.</text>
</comment>
<evidence type="ECO:0000313" key="3">
    <source>
        <dbReference type="Proteomes" id="UP000193920"/>
    </source>
</evidence>
<dbReference type="STRING" id="1754190.A0A1Y2ACF4"/>
<name>A0A1Y2ACF4_9FUNG</name>
<sequence length="173" mass="19424">MDEADLLADRKMIISGGSITCLGTSLFLNNCFHMNYNLDIFVKDFKDVYLSDPIMNHYCSNASQTKSITTINGNATMTSKMELENIPNKYIINYLLLIKCSNKFSSIFQDLNKIMKDKSNTVNNFSLTAPTLEELFVKLESNNGKSGHPIANSQNMNCNYQGNAESNESKSFL</sequence>